<gene>
    <name evidence="1" type="ORF">MRB53_020561</name>
</gene>
<dbReference type="EMBL" id="CM056814">
    <property type="protein sequence ID" value="KAJ8627254.1"/>
    <property type="molecule type" value="Genomic_DNA"/>
</dbReference>
<evidence type="ECO:0000313" key="2">
    <source>
        <dbReference type="Proteomes" id="UP001234297"/>
    </source>
</evidence>
<dbReference type="Proteomes" id="UP001234297">
    <property type="component" value="Chromosome 6"/>
</dbReference>
<proteinExistence type="predicted"/>
<sequence length="219" mass="23511">MAMAMRRPRWWWCDDGRVLGIAVGSRCCAGVRRRGFGFGIRDEGSGNRYGRGSGGIEDLETVFPHPNLNSNFNSRQALGDSVATTLASLSDSTTSSTNSAVVSSRLASTYPQCNKQAKSDSLWVIASCCYSDIDSFPSGTSCNPYLPISSLRDSSPLPAEHLVRRTPSANGSFISKKPSLRKANDSPSQSGKQISESLLRPAPSCLLSQANNTLDNPTQ</sequence>
<protein>
    <submittedName>
        <fullName evidence="1">Uncharacterized protein</fullName>
    </submittedName>
</protein>
<keyword evidence="2" id="KW-1185">Reference proteome</keyword>
<name>A0ACC2L2J0_PERAE</name>
<reference evidence="1 2" key="1">
    <citation type="journal article" date="2022" name="Hortic Res">
        <title>A haplotype resolved chromosomal level avocado genome allows analysis of novel avocado genes.</title>
        <authorList>
            <person name="Nath O."/>
            <person name="Fletcher S.J."/>
            <person name="Hayward A."/>
            <person name="Shaw L.M."/>
            <person name="Masouleh A.K."/>
            <person name="Furtado A."/>
            <person name="Henry R.J."/>
            <person name="Mitter N."/>
        </authorList>
    </citation>
    <scope>NUCLEOTIDE SEQUENCE [LARGE SCALE GENOMIC DNA]</scope>
    <source>
        <strain evidence="2">cv. Hass</strain>
    </source>
</reference>
<comment type="caution">
    <text evidence="1">The sequence shown here is derived from an EMBL/GenBank/DDBJ whole genome shotgun (WGS) entry which is preliminary data.</text>
</comment>
<accession>A0ACC2L2J0</accession>
<evidence type="ECO:0000313" key="1">
    <source>
        <dbReference type="EMBL" id="KAJ8627254.1"/>
    </source>
</evidence>
<organism evidence="1 2">
    <name type="scientific">Persea americana</name>
    <name type="common">Avocado</name>
    <dbReference type="NCBI Taxonomy" id="3435"/>
    <lineage>
        <taxon>Eukaryota</taxon>
        <taxon>Viridiplantae</taxon>
        <taxon>Streptophyta</taxon>
        <taxon>Embryophyta</taxon>
        <taxon>Tracheophyta</taxon>
        <taxon>Spermatophyta</taxon>
        <taxon>Magnoliopsida</taxon>
        <taxon>Magnoliidae</taxon>
        <taxon>Laurales</taxon>
        <taxon>Lauraceae</taxon>
        <taxon>Persea</taxon>
    </lineage>
</organism>